<dbReference type="SMART" id="SM00028">
    <property type="entry name" value="TPR"/>
    <property type="match status" value="3"/>
</dbReference>
<dbReference type="STRING" id="1244869.H261_23157"/>
<dbReference type="InterPro" id="IPR051012">
    <property type="entry name" value="CellSynth/LPSAsmb/PSIAsmb"/>
</dbReference>
<dbReference type="PROSITE" id="PS50005">
    <property type="entry name" value="TPR"/>
    <property type="match status" value="1"/>
</dbReference>
<keyword evidence="1" id="KW-0677">Repeat</keyword>
<feature type="non-terminal residue" evidence="4">
    <location>
        <position position="1"/>
    </location>
</feature>
<dbReference type="SUPFAM" id="SSF48452">
    <property type="entry name" value="TPR-like"/>
    <property type="match status" value="1"/>
</dbReference>
<dbReference type="EMBL" id="AONQ01000171">
    <property type="protein sequence ID" value="EME67508.1"/>
    <property type="molecule type" value="Genomic_DNA"/>
</dbReference>
<evidence type="ECO:0000256" key="2">
    <source>
        <dbReference type="ARBA" id="ARBA00022803"/>
    </source>
</evidence>
<feature type="non-terminal residue" evidence="4">
    <location>
        <position position="390"/>
    </location>
</feature>
<keyword evidence="5" id="KW-1185">Reference proteome</keyword>
<dbReference type="eggNOG" id="COG0859">
    <property type="taxonomic scope" value="Bacteria"/>
</dbReference>
<dbReference type="Pfam" id="PF14559">
    <property type="entry name" value="TPR_19"/>
    <property type="match status" value="2"/>
</dbReference>
<sequence length="390" mass="41914">AHAILDILLMERPDSVHVWCGLSRLLADEGRLPGAEATLRRALRLHPGHGPAWAALGGVLARRGEGEAALDAFHAAITLEPERPCHRVGLAETLLDLGRIDEAAEHIDRALALDDEDASAHMARARLAMLNGRLAEAWEEALWRHRLPAAARPRLPAAPWEGEDLDGARLLLHAESGLADTLMMARFVPVLAECGAAITLVAQPELLPLLEILPGVVRVLPLGRPLPDDLQADYVASLDDLPLLLRVGLHSIPAQPYLTPPPRRIRRIRVPAGILVKVGIAWAGDRPEDSLAFPLALGLATVPGTLLFSLQTGPRADEARRLADPALITDLSPTIADLADLAGRIAEMDMVVAADGPAAHLAAAMGKPVLLLLPHAAQARWMRDRDDTPW</sequence>
<name>M3A3P6_9PROT</name>
<accession>M3A3P6</accession>
<evidence type="ECO:0000256" key="3">
    <source>
        <dbReference type="PROSITE-ProRule" id="PRU00339"/>
    </source>
</evidence>
<dbReference type="Gene3D" id="3.40.50.2000">
    <property type="entry name" value="Glycogen Phosphorylase B"/>
    <property type="match status" value="1"/>
</dbReference>
<dbReference type="Proteomes" id="UP000011744">
    <property type="component" value="Unassembled WGS sequence"/>
</dbReference>
<dbReference type="PANTHER" id="PTHR45586:SF1">
    <property type="entry name" value="LIPOPOLYSACCHARIDE ASSEMBLY PROTEIN B"/>
    <property type="match status" value="1"/>
</dbReference>
<reference evidence="4 5" key="1">
    <citation type="journal article" date="2014" name="Genome Announc.">
        <title>Draft Genome Sequence of Magnetospirillum sp. Strain SO-1, a Freshwater Magnetotactic Bacterium Isolated from the Ol'khovka River, Russia.</title>
        <authorList>
            <person name="Grouzdev D.S."/>
            <person name="Dziuba M.V."/>
            <person name="Sukhacheva M.S."/>
            <person name="Mardanov A.V."/>
            <person name="Beletskiy A.V."/>
            <person name="Kuznetsov B.B."/>
            <person name="Skryabin K.G."/>
        </authorList>
    </citation>
    <scope>NUCLEOTIDE SEQUENCE [LARGE SCALE GENOMIC DNA]</scope>
    <source>
        <strain evidence="4 5">SO-1</strain>
    </source>
</reference>
<dbReference type="InterPro" id="IPR011990">
    <property type="entry name" value="TPR-like_helical_dom_sf"/>
</dbReference>
<evidence type="ECO:0000313" key="4">
    <source>
        <dbReference type="EMBL" id="EME67508.1"/>
    </source>
</evidence>
<dbReference type="AlphaFoldDB" id="M3A3P6"/>
<dbReference type="OrthoDB" id="4961906at2"/>
<gene>
    <name evidence="4" type="ORF">H261_23157</name>
</gene>
<proteinExistence type="predicted"/>
<dbReference type="SUPFAM" id="SSF53756">
    <property type="entry name" value="UDP-Glycosyltransferase/glycogen phosphorylase"/>
    <property type="match status" value="1"/>
</dbReference>
<organism evidence="4 5">
    <name type="scientific">Paramagnetospirillum caucaseum</name>
    <dbReference type="NCBI Taxonomy" id="1244869"/>
    <lineage>
        <taxon>Bacteria</taxon>
        <taxon>Pseudomonadati</taxon>
        <taxon>Pseudomonadota</taxon>
        <taxon>Alphaproteobacteria</taxon>
        <taxon>Rhodospirillales</taxon>
        <taxon>Magnetospirillaceae</taxon>
        <taxon>Paramagnetospirillum</taxon>
    </lineage>
</organism>
<evidence type="ECO:0000256" key="1">
    <source>
        <dbReference type="ARBA" id="ARBA00022737"/>
    </source>
</evidence>
<dbReference type="InterPro" id="IPR019734">
    <property type="entry name" value="TPR_rpt"/>
</dbReference>
<comment type="caution">
    <text evidence="4">The sequence shown here is derived from an EMBL/GenBank/DDBJ whole genome shotgun (WGS) entry which is preliminary data.</text>
</comment>
<evidence type="ECO:0000313" key="5">
    <source>
        <dbReference type="Proteomes" id="UP000011744"/>
    </source>
</evidence>
<keyword evidence="2 3" id="KW-0802">TPR repeat</keyword>
<dbReference type="PANTHER" id="PTHR45586">
    <property type="entry name" value="TPR REPEAT-CONTAINING PROTEIN PA4667"/>
    <property type="match status" value="1"/>
</dbReference>
<dbReference type="Gene3D" id="1.25.40.10">
    <property type="entry name" value="Tetratricopeptide repeat domain"/>
    <property type="match status" value="1"/>
</dbReference>
<protein>
    <submittedName>
        <fullName evidence="4">Uncharacterized protein</fullName>
    </submittedName>
</protein>
<dbReference type="RefSeq" id="WP_008622712.1">
    <property type="nucleotide sequence ID" value="NZ_AONQ01000171.1"/>
</dbReference>
<feature type="repeat" description="TPR" evidence="3">
    <location>
        <begin position="50"/>
        <end position="83"/>
    </location>
</feature>
<dbReference type="eggNOG" id="COG0457">
    <property type="taxonomic scope" value="Bacteria"/>
</dbReference>